<dbReference type="GeneID" id="5428855"/>
<name>A0A384J5D1_BOTFB</name>
<sequence length="89" mass="10008">MSMMAKREAIVMTVAAIGGLIGANALLKPSPHHSIKAGMDSQLHSFNAHIKPHIEQDPMDTIFDRTALMESVKDKKPWNKTYAEKERHR</sequence>
<reference evidence="1 2" key="3">
    <citation type="journal article" date="2017" name="Mol. Plant Pathol.">
        <title>A gapless genome sequence of the fungus Botrytis cinerea.</title>
        <authorList>
            <person name="Van Kan J.A."/>
            <person name="Stassen J.H."/>
            <person name="Mosbach A."/>
            <person name="Van Der Lee T.A."/>
            <person name="Faino L."/>
            <person name="Farmer A.D."/>
            <person name="Papasotiriou D.G."/>
            <person name="Zhou S."/>
            <person name="Seidl M.F."/>
            <person name="Cottam E."/>
            <person name="Edel D."/>
            <person name="Hahn M."/>
            <person name="Schwartz D.C."/>
            <person name="Dietrich R.A."/>
            <person name="Widdison S."/>
            <person name="Scalliet G."/>
        </authorList>
    </citation>
    <scope>NUCLEOTIDE SEQUENCE [LARGE SCALE GENOMIC DNA]</scope>
    <source>
        <strain evidence="1 2">B05.10</strain>
    </source>
</reference>
<dbReference type="VEuPathDB" id="FungiDB:Bcin01g04930"/>
<protein>
    <submittedName>
        <fullName evidence="1">Uncharacterized protein</fullName>
    </submittedName>
</protein>
<dbReference type="AlphaFoldDB" id="A0A384J5D1"/>
<reference evidence="1 2" key="1">
    <citation type="journal article" date="2011" name="PLoS Genet.">
        <title>Genomic analysis of the necrotrophic fungal pathogens Sclerotinia sclerotiorum and Botrytis cinerea.</title>
        <authorList>
            <person name="Amselem J."/>
            <person name="Cuomo C.A."/>
            <person name="van Kan J.A."/>
            <person name="Viaud M."/>
            <person name="Benito E.P."/>
            <person name="Couloux A."/>
            <person name="Coutinho P.M."/>
            <person name="de Vries R.P."/>
            <person name="Dyer P.S."/>
            <person name="Fillinger S."/>
            <person name="Fournier E."/>
            <person name="Gout L."/>
            <person name="Hahn M."/>
            <person name="Kohn L."/>
            <person name="Lapalu N."/>
            <person name="Plummer K.M."/>
            <person name="Pradier J.M."/>
            <person name="Quevillon E."/>
            <person name="Sharon A."/>
            <person name="Simon A."/>
            <person name="ten Have A."/>
            <person name="Tudzynski B."/>
            <person name="Tudzynski P."/>
            <person name="Wincker P."/>
            <person name="Andrew M."/>
            <person name="Anthouard V."/>
            <person name="Beever R.E."/>
            <person name="Beffa R."/>
            <person name="Benoit I."/>
            <person name="Bouzid O."/>
            <person name="Brault B."/>
            <person name="Chen Z."/>
            <person name="Choquer M."/>
            <person name="Collemare J."/>
            <person name="Cotton P."/>
            <person name="Danchin E.G."/>
            <person name="Da Silva C."/>
            <person name="Gautier A."/>
            <person name="Giraud C."/>
            <person name="Giraud T."/>
            <person name="Gonzalez C."/>
            <person name="Grossetete S."/>
            <person name="Guldener U."/>
            <person name="Henrissat B."/>
            <person name="Howlett B.J."/>
            <person name="Kodira C."/>
            <person name="Kretschmer M."/>
            <person name="Lappartient A."/>
            <person name="Leroch M."/>
            <person name="Levis C."/>
            <person name="Mauceli E."/>
            <person name="Neuveglise C."/>
            <person name="Oeser B."/>
            <person name="Pearson M."/>
            <person name="Poulain J."/>
            <person name="Poussereau N."/>
            <person name="Quesneville H."/>
            <person name="Rascle C."/>
            <person name="Schumacher J."/>
            <person name="Segurens B."/>
            <person name="Sexton A."/>
            <person name="Silva E."/>
            <person name="Sirven C."/>
            <person name="Soanes D.M."/>
            <person name="Talbot N.J."/>
            <person name="Templeton M."/>
            <person name="Yandava C."/>
            <person name="Yarden O."/>
            <person name="Zeng Q."/>
            <person name="Rollins J.A."/>
            <person name="Lebrun M.H."/>
            <person name="Dickman M."/>
        </authorList>
    </citation>
    <scope>NUCLEOTIDE SEQUENCE [LARGE SCALE GENOMIC DNA]</scope>
    <source>
        <strain evidence="1 2">B05.10</strain>
    </source>
</reference>
<keyword evidence="2" id="KW-1185">Reference proteome</keyword>
<proteinExistence type="predicted"/>
<dbReference type="OMA" id="YAEKERH"/>
<organism evidence="1 2">
    <name type="scientific">Botryotinia fuckeliana (strain B05.10)</name>
    <name type="common">Noble rot fungus</name>
    <name type="synonym">Botrytis cinerea</name>
    <dbReference type="NCBI Taxonomy" id="332648"/>
    <lineage>
        <taxon>Eukaryota</taxon>
        <taxon>Fungi</taxon>
        <taxon>Dikarya</taxon>
        <taxon>Ascomycota</taxon>
        <taxon>Pezizomycotina</taxon>
        <taxon>Leotiomycetes</taxon>
        <taxon>Helotiales</taxon>
        <taxon>Sclerotiniaceae</taxon>
        <taxon>Botrytis</taxon>
    </lineage>
</organism>
<dbReference type="EMBL" id="CP009805">
    <property type="protein sequence ID" value="ATZ45771.1"/>
    <property type="molecule type" value="Genomic_DNA"/>
</dbReference>
<evidence type="ECO:0000313" key="2">
    <source>
        <dbReference type="Proteomes" id="UP000001798"/>
    </source>
</evidence>
<gene>
    <name evidence="1" type="ORF">BCIN_01g04930</name>
</gene>
<dbReference type="Proteomes" id="UP000001798">
    <property type="component" value="Chromosome 1"/>
</dbReference>
<dbReference type="OrthoDB" id="3531976at2759"/>
<accession>A0A384J5D1</accession>
<reference evidence="1 2" key="2">
    <citation type="journal article" date="2012" name="Eukaryot. Cell">
        <title>Genome update of Botrytis cinerea strains B05.10 and T4.</title>
        <authorList>
            <person name="Staats M."/>
            <person name="van Kan J.A."/>
        </authorList>
    </citation>
    <scope>NUCLEOTIDE SEQUENCE [LARGE SCALE GENOMIC DNA]</scope>
    <source>
        <strain evidence="1 2">B05.10</strain>
    </source>
</reference>
<dbReference type="KEGG" id="bfu:BCIN_01g04930"/>
<evidence type="ECO:0000313" key="1">
    <source>
        <dbReference type="EMBL" id="ATZ45771.1"/>
    </source>
</evidence>
<dbReference type="RefSeq" id="XP_001548357.1">
    <property type="nucleotide sequence ID" value="XM_001548307.2"/>
</dbReference>